<keyword evidence="5" id="KW-1185">Reference proteome</keyword>
<reference evidence="4 5" key="1">
    <citation type="submission" date="2016-04" db="EMBL/GenBank/DDBJ databases">
        <title>Peptidophaga gingivicola gen. nov., sp. nov., isolated from human subgingival plaque.</title>
        <authorList>
            <person name="Beall C.J."/>
            <person name="Mokrzan E.M."/>
            <person name="Griffen A.L."/>
            <person name="Leys E.J."/>
        </authorList>
    </citation>
    <scope>NUCLEOTIDE SEQUENCE [LARGE SCALE GENOMIC DNA]</scope>
    <source>
        <strain evidence="4 5">BA112</strain>
    </source>
</reference>
<feature type="compositionally biased region" description="Low complexity" evidence="1">
    <location>
        <begin position="39"/>
        <end position="77"/>
    </location>
</feature>
<dbReference type="OrthoDB" id="3393679at2"/>
<feature type="region of interest" description="Disordered" evidence="1">
    <location>
        <begin position="20"/>
        <end position="108"/>
    </location>
</feature>
<dbReference type="STRING" id="1823756.A4H34_06500"/>
<dbReference type="AlphaFoldDB" id="A0A179B6U8"/>
<evidence type="ECO:0000256" key="1">
    <source>
        <dbReference type="SAM" id="MobiDB-lite"/>
    </source>
</evidence>
<dbReference type="EMBL" id="LVZK01000001">
    <property type="protein sequence ID" value="OAP86754.1"/>
    <property type="molecule type" value="Genomic_DNA"/>
</dbReference>
<feature type="domain" description="AMIN-like" evidence="3">
    <location>
        <begin position="106"/>
        <end position="225"/>
    </location>
</feature>
<keyword evidence="2" id="KW-0732">Signal</keyword>
<sequence>MKARLSAACAALVLAGSACSSASEEADGGKPKANPGTVASAQDSGASRSSSPTSAAPTPGPSAASSSSAAPRASASPVAPTDWLAEGSQSDGFPTAAGHAFPSSSRVGSHPEYERVVVQYTGGAADLTWKTTWTSDPIDEKGERINVKGDVFLQVDIAGVREPSDVATLPPTLHPGSLAGLSTVKGVSVQYPFEGQHMVFIGLSAKNSYRIQVLKDPSRLVIDVKKG</sequence>
<name>A0A179B6U8_9ACTO</name>
<evidence type="ECO:0000313" key="5">
    <source>
        <dbReference type="Proteomes" id="UP000078368"/>
    </source>
</evidence>
<dbReference type="Pfam" id="PF24837">
    <property type="entry name" value="AMIN-like"/>
    <property type="match status" value="1"/>
</dbReference>
<gene>
    <name evidence="4" type="ORF">A4H34_06500</name>
</gene>
<evidence type="ECO:0000313" key="4">
    <source>
        <dbReference type="EMBL" id="OAP86754.1"/>
    </source>
</evidence>
<comment type="caution">
    <text evidence="4">The sequence shown here is derived from an EMBL/GenBank/DDBJ whole genome shotgun (WGS) entry which is preliminary data.</text>
</comment>
<evidence type="ECO:0000256" key="2">
    <source>
        <dbReference type="SAM" id="SignalP"/>
    </source>
</evidence>
<evidence type="ECO:0000259" key="3">
    <source>
        <dbReference type="Pfam" id="PF24837"/>
    </source>
</evidence>
<accession>A0A179B6U8</accession>
<dbReference type="PROSITE" id="PS51257">
    <property type="entry name" value="PROKAR_LIPOPROTEIN"/>
    <property type="match status" value="1"/>
</dbReference>
<protein>
    <recommendedName>
        <fullName evidence="3">AMIN-like domain-containing protein</fullName>
    </recommendedName>
</protein>
<feature type="chain" id="PRO_5008099025" description="AMIN-like domain-containing protein" evidence="2">
    <location>
        <begin position="23"/>
        <end position="227"/>
    </location>
</feature>
<dbReference type="RefSeq" id="WP_064231434.1">
    <property type="nucleotide sequence ID" value="NZ_LVZK01000001.1"/>
</dbReference>
<feature type="signal peptide" evidence="2">
    <location>
        <begin position="1"/>
        <end position="22"/>
    </location>
</feature>
<organism evidence="4 5">
    <name type="scientific">Peptidiphaga gingivicola</name>
    <dbReference type="NCBI Taxonomy" id="2741497"/>
    <lineage>
        <taxon>Bacteria</taxon>
        <taxon>Bacillati</taxon>
        <taxon>Actinomycetota</taxon>
        <taxon>Actinomycetes</taxon>
        <taxon>Actinomycetales</taxon>
        <taxon>Actinomycetaceae</taxon>
        <taxon>Peptidiphaga</taxon>
    </lineage>
</organism>
<dbReference type="InterPro" id="IPR056303">
    <property type="entry name" value="AMIN-like"/>
</dbReference>
<dbReference type="Proteomes" id="UP000078368">
    <property type="component" value="Unassembled WGS sequence"/>
</dbReference>
<proteinExistence type="predicted"/>